<proteinExistence type="predicted"/>
<protein>
    <submittedName>
        <fullName evidence="1">DUF4279 domain-containing protein</fullName>
    </submittedName>
</protein>
<name>A0ABW1HFA0_9ACTN</name>
<dbReference type="RefSeq" id="WP_353901334.1">
    <property type="nucleotide sequence ID" value="NZ_CP158970.1"/>
</dbReference>
<comment type="caution">
    <text evidence="1">The sequence shown here is derived from an EMBL/GenBank/DDBJ whole genome shotgun (WGS) entry which is preliminary data.</text>
</comment>
<accession>A0ABW1HFA0</accession>
<gene>
    <name evidence="1" type="ORF">ACFPZ4_01685</name>
</gene>
<dbReference type="InterPro" id="IPR025459">
    <property type="entry name" value="DUF4279"/>
</dbReference>
<dbReference type="Pfam" id="PF14106">
    <property type="entry name" value="DUF4279"/>
    <property type="match status" value="1"/>
</dbReference>
<reference evidence="2" key="1">
    <citation type="journal article" date="2019" name="Int. J. Syst. Evol. Microbiol.">
        <title>The Global Catalogue of Microorganisms (GCM) 10K type strain sequencing project: providing services to taxonomists for standard genome sequencing and annotation.</title>
        <authorList>
            <consortium name="The Broad Institute Genomics Platform"/>
            <consortium name="The Broad Institute Genome Sequencing Center for Infectious Disease"/>
            <person name="Wu L."/>
            <person name="Ma J."/>
        </authorList>
    </citation>
    <scope>NUCLEOTIDE SEQUENCE [LARGE SCALE GENOMIC DNA]</scope>
    <source>
        <strain evidence="2">CGMCC 4.7173</strain>
    </source>
</reference>
<sequence>MLISQYAYFALKSTSMTASEITARLGIEPDEAVIRGSRRPADPVIPAAHCWRVVCRTSGMTVDEHIAHIVDRLFVHAPQVGMLAAELDRTDGGPGSAVLQVVRVFEHPAGEPEDLSGPVDGLEKLPGQHQLLGWHLDRRTLEFLRLTGAELDIDEYAYG</sequence>
<dbReference type="Proteomes" id="UP001596207">
    <property type="component" value="Unassembled WGS sequence"/>
</dbReference>
<organism evidence="1 2">
    <name type="scientific">Micromonospora harpali</name>
    <dbReference type="NCBI Taxonomy" id="1490225"/>
    <lineage>
        <taxon>Bacteria</taxon>
        <taxon>Bacillati</taxon>
        <taxon>Actinomycetota</taxon>
        <taxon>Actinomycetes</taxon>
        <taxon>Micromonosporales</taxon>
        <taxon>Micromonosporaceae</taxon>
        <taxon>Micromonospora</taxon>
    </lineage>
</organism>
<evidence type="ECO:0000313" key="1">
    <source>
        <dbReference type="EMBL" id="MFC5940192.1"/>
    </source>
</evidence>
<evidence type="ECO:0000313" key="2">
    <source>
        <dbReference type="Proteomes" id="UP001596207"/>
    </source>
</evidence>
<dbReference type="EMBL" id="JBHSQQ010000004">
    <property type="protein sequence ID" value="MFC5940192.1"/>
    <property type="molecule type" value="Genomic_DNA"/>
</dbReference>
<keyword evidence="2" id="KW-1185">Reference proteome</keyword>